<dbReference type="EMBL" id="LHPG02000013">
    <property type="protein sequence ID" value="PRW44329.1"/>
    <property type="molecule type" value="Genomic_DNA"/>
</dbReference>
<feature type="transmembrane region" description="Helical" evidence="6">
    <location>
        <begin position="455"/>
        <end position="477"/>
    </location>
</feature>
<dbReference type="GO" id="GO:0022857">
    <property type="term" value="F:transmembrane transporter activity"/>
    <property type="evidence" value="ECO:0007669"/>
    <property type="project" value="UniProtKB-UniRule"/>
</dbReference>
<accession>A0A2P6TJS9</accession>
<evidence type="ECO:0000256" key="4">
    <source>
        <dbReference type="ARBA" id="ARBA00022989"/>
    </source>
</evidence>
<feature type="transmembrane region" description="Helical" evidence="6">
    <location>
        <begin position="263"/>
        <end position="282"/>
    </location>
</feature>
<reference evidence="7 8" key="1">
    <citation type="journal article" date="2018" name="Plant J.">
        <title>Genome sequences of Chlorella sorokiniana UTEX 1602 and Micractinium conductrix SAG 241.80: implications to maltose excretion by a green alga.</title>
        <authorList>
            <person name="Arriola M.B."/>
            <person name="Velmurugan N."/>
            <person name="Zhang Y."/>
            <person name="Plunkett M.H."/>
            <person name="Hondzo H."/>
            <person name="Barney B.M."/>
        </authorList>
    </citation>
    <scope>NUCLEOTIDE SEQUENCE [LARGE SCALE GENOMIC DNA]</scope>
    <source>
        <strain evidence="8">UTEX 1602</strain>
    </source>
</reference>
<sequence>MAGLTSGCLGPYKFDRSARDRKWALAFAALWALCLGAGIYTITGKHSQYSDAQVAELPASACPREWLSSEPPHRRSLLSGAQHSQDHAAATVVAVVWTLISIGGSLLLGAAFLSVIRRHAERAVHATMVLQVALPLAGGLLCPLALLAGANFFVVVRATIALLGFGCACLLIYLRALAQVPATVRLLRMAINCLEANPALVRVAVALIGAAFAAVAPLVWLAVHAMRSGSLVANHARGGSPLCRSSRTGLPVPCCEFVPGGWAIAYALIPLPFLILWTLAAAGHARKFVISGAVAQWYFAPAGDESASKGTTLRSLRHAFGPQRGTLCFAGAAMIVAQYVAGLAESLQRRGGPLGCLLSVPLRWAAFVVQELTRFAVIVSAITGESLRDAGRRGLDLLKRNALEAFATSYWLAPWTISLTALLFSVVWGVLVVASLCLAKALLASSGIHLKWDAVWAIGGVAAGSCLVVCGFLAGVLQEVLDACFVCWALDRDSSAVSKPEVHSAFAALPVQPLQPAAGVAVQQPGGGLAYGAAPAPAPAQAAAAAARAAAAAALTAGGPARDEEAAQQLRPLLSGTGEAALELSAA</sequence>
<keyword evidence="4 6" id="KW-1133">Transmembrane helix</keyword>
<evidence type="ECO:0000256" key="2">
    <source>
        <dbReference type="ARBA" id="ARBA00007168"/>
    </source>
</evidence>
<dbReference type="Proteomes" id="UP000239899">
    <property type="component" value="Unassembled WGS sequence"/>
</dbReference>
<keyword evidence="5 6" id="KW-0472">Membrane</keyword>
<evidence type="ECO:0000313" key="8">
    <source>
        <dbReference type="Proteomes" id="UP000239899"/>
    </source>
</evidence>
<proteinExistence type="inferred from homology"/>
<feature type="transmembrane region" description="Helical" evidence="6">
    <location>
        <begin position="199"/>
        <end position="223"/>
    </location>
</feature>
<comment type="similarity">
    <text evidence="2 6">Belongs to the CTL (choline transporter-like) family.</text>
</comment>
<evidence type="ECO:0000313" key="7">
    <source>
        <dbReference type="EMBL" id="PRW44329.1"/>
    </source>
</evidence>
<dbReference type="InterPro" id="IPR007603">
    <property type="entry name" value="Choline_transptr-like"/>
</dbReference>
<dbReference type="PANTHER" id="PTHR12385">
    <property type="entry name" value="CHOLINE TRANSPORTER-LIKE (SLC FAMILY 44)"/>
    <property type="match status" value="1"/>
</dbReference>
<name>A0A2P6TJS9_CHLSO</name>
<comment type="caution">
    <text evidence="7">The sequence shown here is derived from an EMBL/GenBank/DDBJ whole genome shotgun (WGS) entry which is preliminary data.</text>
</comment>
<dbReference type="Pfam" id="PF04515">
    <property type="entry name" value="Choline_transpo"/>
    <property type="match status" value="1"/>
</dbReference>
<gene>
    <name evidence="7" type="ORF">C2E21_6617</name>
</gene>
<dbReference type="AlphaFoldDB" id="A0A2P6TJS9"/>
<dbReference type="PANTHER" id="PTHR12385:SF98">
    <property type="entry name" value="CHOLINE TRANSPORTER-LIKE PROTEIN"/>
    <property type="match status" value="1"/>
</dbReference>
<feature type="transmembrane region" description="Helical" evidence="6">
    <location>
        <begin position="128"/>
        <end position="148"/>
    </location>
</feature>
<evidence type="ECO:0000256" key="1">
    <source>
        <dbReference type="ARBA" id="ARBA00004141"/>
    </source>
</evidence>
<evidence type="ECO:0000256" key="6">
    <source>
        <dbReference type="RuleBase" id="RU368066"/>
    </source>
</evidence>
<dbReference type="OrthoDB" id="420519at2759"/>
<dbReference type="GO" id="GO:0005886">
    <property type="term" value="C:plasma membrane"/>
    <property type="evidence" value="ECO:0007669"/>
    <property type="project" value="UniProtKB-SubCell"/>
</dbReference>
<feature type="transmembrane region" description="Helical" evidence="6">
    <location>
        <begin position="88"/>
        <end position="116"/>
    </location>
</feature>
<feature type="transmembrane region" description="Helical" evidence="6">
    <location>
        <begin position="23"/>
        <end position="42"/>
    </location>
</feature>
<keyword evidence="3 6" id="KW-0812">Transmembrane</keyword>
<comment type="function">
    <text evidence="6">Choline transporter.</text>
</comment>
<comment type="subcellular location">
    <subcellularLocation>
        <location evidence="6">Cell membrane</location>
        <topology evidence="6">Multi-pass membrane protein</topology>
    </subcellularLocation>
    <subcellularLocation>
        <location evidence="1">Membrane</location>
        <topology evidence="1">Multi-pass membrane protein</topology>
    </subcellularLocation>
</comment>
<feature type="transmembrane region" description="Helical" evidence="6">
    <location>
        <begin position="419"/>
        <end position="443"/>
    </location>
</feature>
<keyword evidence="8" id="KW-1185">Reference proteome</keyword>
<evidence type="ECO:0000256" key="5">
    <source>
        <dbReference type="ARBA" id="ARBA00023136"/>
    </source>
</evidence>
<evidence type="ECO:0000256" key="3">
    <source>
        <dbReference type="ARBA" id="ARBA00022692"/>
    </source>
</evidence>
<protein>
    <recommendedName>
        <fullName evidence="6">Choline transporter-like protein</fullName>
    </recommendedName>
</protein>
<organism evidence="7 8">
    <name type="scientific">Chlorella sorokiniana</name>
    <name type="common">Freshwater green alga</name>
    <dbReference type="NCBI Taxonomy" id="3076"/>
    <lineage>
        <taxon>Eukaryota</taxon>
        <taxon>Viridiplantae</taxon>
        <taxon>Chlorophyta</taxon>
        <taxon>core chlorophytes</taxon>
        <taxon>Trebouxiophyceae</taxon>
        <taxon>Chlorellales</taxon>
        <taxon>Chlorellaceae</taxon>
        <taxon>Chlorella clade</taxon>
        <taxon>Chlorella</taxon>
    </lineage>
</organism>
<feature type="transmembrane region" description="Helical" evidence="6">
    <location>
        <begin position="154"/>
        <end position="178"/>
    </location>
</feature>